<protein>
    <submittedName>
        <fullName evidence="1">Uncharacterized protein</fullName>
    </submittedName>
</protein>
<organism evidence="1 2">
    <name type="scientific">Larinioides sclopetarius</name>
    <dbReference type="NCBI Taxonomy" id="280406"/>
    <lineage>
        <taxon>Eukaryota</taxon>
        <taxon>Metazoa</taxon>
        <taxon>Ecdysozoa</taxon>
        <taxon>Arthropoda</taxon>
        <taxon>Chelicerata</taxon>
        <taxon>Arachnida</taxon>
        <taxon>Araneae</taxon>
        <taxon>Araneomorphae</taxon>
        <taxon>Entelegynae</taxon>
        <taxon>Araneoidea</taxon>
        <taxon>Araneidae</taxon>
        <taxon>Larinioides</taxon>
    </lineage>
</organism>
<dbReference type="EMBL" id="CAXIEN010000084">
    <property type="protein sequence ID" value="CAL1275438.1"/>
    <property type="molecule type" value="Genomic_DNA"/>
</dbReference>
<gene>
    <name evidence="1" type="ORF">LARSCL_LOCUS8068</name>
</gene>
<proteinExistence type="predicted"/>
<name>A0AAV1ZUD9_9ARAC</name>
<dbReference type="Proteomes" id="UP001497382">
    <property type="component" value="Unassembled WGS sequence"/>
</dbReference>
<keyword evidence="2" id="KW-1185">Reference proteome</keyword>
<evidence type="ECO:0000313" key="1">
    <source>
        <dbReference type="EMBL" id="CAL1275438.1"/>
    </source>
</evidence>
<reference evidence="1 2" key="1">
    <citation type="submission" date="2024-04" db="EMBL/GenBank/DDBJ databases">
        <authorList>
            <person name="Rising A."/>
            <person name="Reimegard J."/>
            <person name="Sonavane S."/>
            <person name="Akerstrom W."/>
            <person name="Nylinder S."/>
            <person name="Hedman E."/>
            <person name="Kallberg Y."/>
        </authorList>
    </citation>
    <scope>NUCLEOTIDE SEQUENCE [LARGE SCALE GENOMIC DNA]</scope>
</reference>
<sequence>MLRKLLSFILFSRNKIHGKSFLPYYNYWLMCVGYTKTKFKLRFSCWNVKSYWSATFHYMILVISSVILEV</sequence>
<accession>A0AAV1ZUD9</accession>
<comment type="caution">
    <text evidence="1">The sequence shown here is derived from an EMBL/GenBank/DDBJ whole genome shotgun (WGS) entry which is preliminary data.</text>
</comment>
<dbReference type="AlphaFoldDB" id="A0AAV1ZUD9"/>
<evidence type="ECO:0000313" key="2">
    <source>
        <dbReference type="Proteomes" id="UP001497382"/>
    </source>
</evidence>